<accession>A0A367KNV2</accession>
<protein>
    <submittedName>
        <fullName evidence="2">Uncharacterized protein</fullName>
    </submittedName>
</protein>
<feature type="transmembrane region" description="Helical" evidence="1">
    <location>
        <begin position="116"/>
        <end position="140"/>
    </location>
</feature>
<keyword evidence="1" id="KW-1133">Transmembrane helix</keyword>
<evidence type="ECO:0000313" key="2">
    <source>
        <dbReference type="EMBL" id="RCI03841.1"/>
    </source>
</evidence>
<keyword evidence="3" id="KW-1185">Reference proteome</keyword>
<keyword evidence="1" id="KW-0812">Transmembrane</keyword>
<dbReference type="OrthoDB" id="419711at2759"/>
<dbReference type="AlphaFoldDB" id="A0A367KNV2"/>
<proteinExistence type="predicted"/>
<gene>
    <name evidence="2" type="ORF">CU098_009619</name>
</gene>
<keyword evidence="1" id="KW-0472">Membrane</keyword>
<dbReference type="EMBL" id="PJQM01000877">
    <property type="protein sequence ID" value="RCI03841.1"/>
    <property type="molecule type" value="Genomic_DNA"/>
</dbReference>
<dbReference type="Proteomes" id="UP000253551">
    <property type="component" value="Unassembled WGS sequence"/>
</dbReference>
<feature type="transmembrane region" description="Helical" evidence="1">
    <location>
        <begin position="180"/>
        <end position="204"/>
    </location>
</feature>
<reference evidence="2 3" key="1">
    <citation type="journal article" date="2018" name="G3 (Bethesda)">
        <title>Phylogenetic and Phylogenomic Definition of Rhizopus Species.</title>
        <authorList>
            <person name="Gryganskyi A.P."/>
            <person name="Golan J."/>
            <person name="Dolatabadi S."/>
            <person name="Mondo S."/>
            <person name="Robb S."/>
            <person name="Idnurm A."/>
            <person name="Muszewska A."/>
            <person name="Steczkiewicz K."/>
            <person name="Masonjones S."/>
            <person name="Liao H.L."/>
            <person name="Gajdeczka M.T."/>
            <person name="Anike F."/>
            <person name="Vuek A."/>
            <person name="Anishchenko I.M."/>
            <person name="Voigt K."/>
            <person name="de Hoog G.S."/>
            <person name="Smith M.E."/>
            <person name="Heitman J."/>
            <person name="Vilgalys R."/>
            <person name="Stajich J.E."/>
        </authorList>
    </citation>
    <scope>NUCLEOTIDE SEQUENCE [LARGE SCALE GENOMIC DNA]</scope>
    <source>
        <strain evidence="2 3">LSU 92-RS-03</strain>
    </source>
</reference>
<sequence>MTKYRDEPILTSDIKLIHWLGLDHFKPEQALTSHFVSTKTLFFIRLLWTTYMTAVIWIDIIYTLLTGEFRHFLVYFTDLTSIGLYAYLMTTCIHHAKYLQSKRPDSFLNQAAVLNYLYVYLYHTIITYNILTPVVFWALLAKERLFEAHLPVIECWISISLHAVTMMMMVMEIMLSRMVIQIRMILLVFGTVLLYLGMVFIVFAM</sequence>
<name>A0A367KNV2_RHIST</name>
<feature type="transmembrane region" description="Helical" evidence="1">
    <location>
        <begin position="72"/>
        <end position="96"/>
    </location>
</feature>
<dbReference type="STRING" id="4846.A0A367KNV2"/>
<feature type="transmembrane region" description="Helical" evidence="1">
    <location>
        <begin position="42"/>
        <end position="65"/>
    </location>
</feature>
<evidence type="ECO:0000313" key="3">
    <source>
        <dbReference type="Proteomes" id="UP000253551"/>
    </source>
</evidence>
<feature type="transmembrane region" description="Helical" evidence="1">
    <location>
        <begin position="152"/>
        <end position="174"/>
    </location>
</feature>
<evidence type="ECO:0000256" key="1">
    <source>
        <dbReference type="SAM" id="Phobius"/>
    </source>
</evidence>
<organism evidence="2 3">
    <name type="scientific">Rhizopus stolonifer</name>
    <name type="common">Rhizopus nigricans</name>
    <dbReference type="NCBI Taxonomy" id="4846"/>
    <lineage>
        <taxon>Eukaryota</taxon>
        <taxon>Fungi</taxon>
        <taxon>Fungi incertae sedis</taxon>
        <taxon>Mucoromycota</taxon>
        <taxon>Mucoromycotina</taxon>
        <taxon>Mucoromycetes</taxon>
        <taxon>Mucorales</taxon>
        <taxon>Mucorineae</taxon>
        <taxon>Rhizopodaceae</taxon>
        <taxon>Rhizopus</taxon>
    </lineage>
</organism>
<comment type="caution">
    <text evidence="2">The sequence shown here is derived from an EMBL/GenBank/DDBJ whole genome shotgun (WGS) entry which is preliminary data.</text>
</comment>